<organism evidence="2">
    <name type="scientific">marine sediment metagenome</name>
    <dbReference type="NCBI Taxonomy" id="412755"/>
    <lineage>
        <taxon>unclassified sequences</taxon>
        <taxon>metagenomes</taxon>
        <taxon>ecological metagenomes</taxon>
    </lineage>
</organism>
<dbReference type="InterPro" id="IPR002937">
    <property type="entry name" value="Amino_oxidase"/>
</dbReference>
<accession>X0TH51</accession>
<evidence type="ECO:0000259" key="1">
    <source>
        <dbReference type="Pfam" id="PF01593"/>
    </source>
</evidence>
<dbReference type="AlphaFoldDB" id="X0TH51"/>
<name>X0TH51_9ZZZZ</name>
<dbReference type="PANTHER" id="PTHR46313:SF3">
    <property type="entry name" value="PROLYCOPENE ISOMERASE, CHLOROPLASTIC"/>
    <property type="match status" value="1"/>
</dbReference>
<dbReference type="PANTHER" id="PTHR46313">
    <property type="match status" value="1"/>
</dbReference>
<sequence length="113" mass="12452">TMAPYHLVGKSWREEKKRVTEKLIAKAEKLIPGLSQHILVKDSASPLTVERYTLNSLGAAMGWAFSPEMFLRRLDQKTPIPNLYLAGHWTMPGGGVPAVALSGLRAARLILSE</sequence>
<dbReference type="Pfam" id="PF01593">
    <property type="entry name" value="Amino_oxidase"/>
    <property type="match status" value="1"/>
</dbReference>
<proteinExistence type="predicted"/>
<evidence type="ECO:0000313" key="2">
    <source>
        <dbReference type="EMBL" id="GAF92554.1"/>
    </source>
</evidence>
<dbReference type="EMBL" id="BARS01019587">
    <property type="protein sequence ID" value="GAF92554.1"/>
    <property type="molecule type" value="Genomic_DNA"/>
</dbReference>
<dbReference type="GO" id="GO:0016116">
    <property type="term" value="P:carotenoid metabolic process"/>
    <property type="evidence" value="ECO:0007669"/>
    <property type="project" value="InterPro"/>
</dbReference>
<gene>
    <name evidence="2" type="ORF">S01H1_31717</name>
</gene>
<dbReference type="InterPro" id="IPR036188">
    <property type="entry name" value="FAD/NAD-bd_sf"/>
</dbReference>
<reference evidence="2" key="1">
    <citation type="journal article" date="2014" name="Front. Microbiol.">
        <title>High frequency of phylogenetically diverse reductive dehalogenase-homologous genes in deep subseafloor sedimentary metagenomes.</title>
        <authorList>
            <person name="Kawai M."/>
            <person name="Futagami T."/>
            <person name="Toyoda A."/>
            <person name="Takaki Y."/>
            <person name="Nishi S."/>
            <person name="Hori S."/>
            <person name="Arai W."/>
            <person name="Tsubouchi T."/>
            <person name="Morono Y."/>
            <person name="Uchiyama I."/>
            <person name="Ito T."/>
            <person name="Fujiyama A."/>
            <person name="Inagaki F."/>
            <person name="Takami H."/>
        </authorList>
    </citation>
    <scope>NUCLEOTIDE SEQUENCE</scope>
    <source>
        <strain evidence="2">Expedition CK06-06</strain>
    </source>
</reference>
<feature type="domain" description="Amine oxidase" evidence="1">
    <location>
        <begin position="59"/>
        <end position="111"/>
    </location>
</feature>
<dbReference type="InterPro" id="IPR045892">
    <property type="entry name" value="CrtISO-like"/>
</dbReference>
<protein>
    <recommendedName>
        <fullName evidence="1">Amine oxidase domain-containing protein</fullName>
    </recommendedName>
</protein>
<dbReference type="GO" id="GO:0016491">
    <property type="term" value="F:oxidoreductase activity"/>
    <property type="evidence" value="ECO:0007669"/>
    <property type="project" value="InterPro"/>
</dbReference>
<dbReference type="SUPFAM" id="SSF51905">
    <property type="entry name" value="FAD/NAD(P)-binding domain"/>
    <property type="match status" value="1"/>
</dbReference>
<feature type="non-terminal residue" evidence="2">
    <location>
        <position position="1"/>
    </location>
</feature>
<comment type="caution">
    <text evidence="2">The sequence shown here is derived from an EMBL/GenBank/DDBJ whole genome shotgun (WGS) entry which is preliminary data.</text>
</comment>